<dbReference type="AlphaFoldDB" id="A0AB72UFC0"/>
<dbReference type="SUPFAM" id="SSF53850">
    <property type="entry name" value="Periplasmic binding protein-like II"/>
    <property type="match status" value="1"/>
</dbReference>
<dbReference type="Gene3D" id="3.40.190.290">
    <property type="match status" value="1"/>
</dbReference>
<dbReference type="FunFam" id="1.10.10.10:FF:000001">
    <property type="entry name" value="LysR family transcriptional regulator"/>
    <property type="match status" value="1"/>
</dbReference>
<dbReference type="PANTHER" id="PTHR30419">
    <property type="entry name" value="HTH-TYPE TRANSCRIPTIONAL REGULATOR YBHD"/>
    <property type="match status" value="1"/>
</dbReference>
<keyword evidence="3" id="KW-0238">DNA-binding</keyword>
<reference evidence="6 7" key="1">
    <citation type="journal article" date="2012" name="J. Bacteriol.">
        <title>Genome sequence of Thalassospira xiamenensis type strain M-5.</title>
        <authorList>
            <person name="Lai Q."/>
            <person name="Shao Z."/>
        </authorList>
    </citation>
    <scope>NUCLEOTIDE SEQUENCE [LARGE SCALE GENOMIC DNA]</scope>
    <source>
        <strain evidence="6 7">M-5</strain>
    </source>
</reference>
<dbReference type="SUPFAM" id="SSF46785">
    <property type="entry name" value="Winged helix' DNA-binding domain"/>
    <property type="match status" value="1"/>
</dbReference>
<dbReference type="CDD" id="cd05466">
    <property type="entry name" value="PBP2_LTTR_substrate"/>
    <property type="match status" value="1"/>
</dbReference>
<dbReference type="GO" id="GO:0003677">
    <property type="term" value="F:DNA binding"/>
    <property type="evidence" value="ECO:0007669"/>
    <property type="project" value="UniProtKB-KW"/>
</dbReference>
<sequence length="305" mass="32414">MRGLNLDQVHAFADVIELGSFSAAAARQNLSQPAISQQIRQLEDRLGVRLIERVGKRAMPTPAGQALLDRVGEIDASVQNALDAVAGFASGTVGQVRIGTGATACIYFLPKVLEQLQRRFPGLEIIVRTGNTSDVLKSIEENSLDIGLVTLPASGRSLDIVPVLTDPFVAIFADGMDVPDLVRPADLADIPLVLYERGGQTRTIVDDWLRAAGVAGHSIMELGSVEAIKELVGAGLGATILPAMGARLGRTQFPIKTRKLAPDLARSLALVVRRDKVMGSGLREVRNGLIAAARDWTPNQSSSGT</sequence>
<feature type="domain" description="HTH lysR-type" evidence="5">
    <location>
        <begin position="4"/>
        <end position="61"/>
    </location>
</feature>
<dbReference type="GeneID" id="31928588"/>
<dbReference type="InterPro" id="IPR036388">
    <property type="entry name" value="WH-like_DNA-bd_sf"/>
</dbReference>
<dbReference type="Gene3D" id="1.10.10.10">
    <property type="entry name" value="Winged helix-like DNA-binding domain superfamily/Winged helix DNA-binding domain"/>
    <property type="match status" value="1"/>
</dbReference>
<dbReference type="InterPro" id="IPR000847">
    <property type="entry name" value="LysR_HTH_N"/>
</dbReference>
<dbReference type="InterPro" id="IPR050950">
    <property type="entry name" value="HTH-type_LysR_regulators"/>
</dbReference>
<evidence type="ECO:0000256" key="2">
    <source>
        <dbReference type="ARBA" id="ARBA00023015"/>
    </source>
</evidence>
<gene>
    <name evidence="6" type="ORF">TH3_14570</name>
</gene>
<dbReference type="RefSeq" id="WP_007091078.1">
    <property type="nucleotide sequence ID" value="NZ_CP004388.1"/>
</dbReference>
<evidence type="ECO:0000256" key="4">
    <source>
        <dbReference type="ARBA" id="ARBA00023163"/>
    </source>
</evidence>
<accession>A0AB72UFC0</accession>
<dbReference type="PROSITE" id="PS50931">
    <property type="entry name" value="HTH_LYSR"/>
    <property type="match status" value="1"/>
</dbReference>
<dbReference type="GO" id="GO:0003700">
    <property type="term" value="F:DNA-binding transcription factor activity"/>
    <property type="evidence" value="ECO:0007669"/>
    <property type="project" value="InterPro"/>
</dbReference>
<dbReference type="GO" id="GO:0005829">
    <property type="term" value="C:cytosol"/>
    <property type="evidence" value="ECO:0007669"/>
    <property type="project" value="TreeGrafter"/>
</dbReference>
<dbReference type="InterPro" id="IPR005119">
    <property type="entry name" value="LysR_subst-bd"/>
</dbReference>
<proteinExistence type="inferred from homology"/>
<evidence type="ECO:0000313" key="7">
    <source>
        <dbReference type="Proteomes" id="UP000007127"/>
    </source>
</evidence>
<protein>
    <submittedName>
        <fullName evidence="6">LysR family transcriptional regulator</fullName>
    </submittedName>
</protein>
<dbReference type="Proteomes" id="UP000007127">
    <property type="component" value="Chromosome"/>
</dbReference>
<evidence type="ECO:0000259" key="5">
    <source>
        <dbReference type="PROSITE" id="PS50931"/>
    </source>
</evidence>
<dbReference type="PRINTS" id="PR00039">
    <property type="entry name" value="HTHLYSR"/>
</dbReference>
<organism evidence="6 7">
    <name type="scientific">Thalassospira xiamenensis M-5 = DSM 17429</name>
    <dbReference type="NCBI Taxonomy" id="1123366"/>
    <lineage>
        <taxon>Bacteria</taxon>
        <taxon>Pseudomonadati</taxon>
        <taxon>Pseudomonadota</taxon>
        <taxon>Alphaproteobacteria</taxon>
        <taxon>Rhodospirillales</taxon>
        <taxon>Thalassospiraceae</taxon>
        <taxon>Thalassospira</taxon>
    </lineage>
</organism>
<evidence type="ECO:0000313" key="6">
    <source>
        <dbReference type="EMBL" id="AJD53020.1"/>
    </source>
</evidence>
<keyword evidence="2" id="KW-0805">Transcription regulation</keyword>
<dbReference type="InterPro" id="IPR036390">
    <property type="entry name" value="WH_DNA-bd_sf"/>
</dbReference>
<dbReference type="Pfam" id="PF00126">
    <property type="entry name" value="HTH_1"/>
    <property type="match status" value="1"/>
</dbReference>
<dbReference type="KEGG" id="txi:TH3_14570"/>
<dbReference type="Pfam" id="PF03466">
    <property type="entry name" value="LysR_substrate"/>
    <property type="match status" value="1"/>
</dbReference>
<comment type="similarity">
    <text evidence="1">Belongs to the LysR transcriptional regulatory family.</text>
</comment>
<dbReference type="EMBL" id="CP004388">
    <property type="protein sequence ID" value="AJD53020.1"/>
    <property type="molecule type" value="Genomic_DNA"/>
</dbReference>
<evidence type="ECO:0000256" key="1">
    <source>
        <dbReference type="ARBA" id="ARBA00009437"/>
    </source>
</evidence>
<evidence type="ECO:0000256" key="3">
    <source>
        <dbReference type="ARBA" id="ARBA00023125"/>
    </source>
</evidence>
<keyword evidence="4" id="KW-0804">Transcription</keyword>
<name>A0AB72UFC0_9PROT</name>